<gene>
    <name evidence="1" type="ORF">MNOR_LOCUS3289</name>
</gene>
<protein>
    <submittedName>
        <fullName evidence="1">Uncharacterized protein</fullName>
    </submittedName>
</protein>
<dbReference type="AlphaFoldDB" id="A0AAV2PTQ9"/>
<reference evidence="1 2" key="1">
    <citation type="submission" date="2024-05" db="EMBL/GenBank/DDBJ databases">
        <authorList>
            <person name="Wallberg A."/>
        </authorList>
    </citation>
    <scope>NUCLEOTIDE SEQUENCE [LARGE SCALE GENOMIC DNA]</scope>
</reference>
<evidence type="ECO:0000313" key="1">
    <source>
        <dbReference type="EMBL" id="CAL4063326.1"/>
    </source>
</evidence>
<comment type="caution">
    <text evidence="1">The sequence shown here is derived from an EMBL/GenBank/DDBJ whole genome shotgun (WGS) entry which is preliminary data.</text>
</comment>
<accession>A0AAV2PTQ9</accession>
<name>A0AAV2PTQ9_MEGNR</name>
<sequence length="110" mass="12596">MSRIVHLKFMDDIELIFLNLAQKQTPAGCRRRRTSCKDVSLHSQPASQDISLQILESNQKYKFHKLSKKLLRFCEVSLSASLQAERSPVDLGEEAIRERRQLGRGELGTL</sequence>
<evidence type="ECO:0000313" key="2">
    <source>
        <dbReference type="Proteomes" id="UP001497623"/>
    </source>
</evidence>
<keyword evidence="2" id="KW-1185">Reference proteome</keyword>
<proteinExistence type="predicted"/>
<dbReference type="Proteomes" id="UP001497623">
    <property type="component" value="Unassembled WGS sequence"/>
</dbReference>
<dbReference type="EMBL" id="CAXKWB010001108">
    <property type="protein sequence ID" value="CAL4063326.1"/>
    <property type="molecule type" value="Genomic_DNA"/>
</dbReference>
<organism evidence="1 2">
    <name type="scientific">Meganyctiphanes norvegica</name>
    <name type="common">Northern krill</name>
    <name type="synonym">Thysanopoda norvegica</name>
    <dbReference type="NCBI Taxonomy" id="48144"/>
    <lineage>
        <taxon>Eukaryota</taxon>
        <taxon>Metazoa</taxon>
        <taxon>Ecdysozoa</taxon>
        <taxon>Arthropoda</taxon>
        <taxon>Crustacea</taxon>
        <taxon>Multicrustacea</taxon>
        <taxon>Malacostraca</taxon>
        <taxon>Eumalacostraca</taxon>
        <taxon>Eucarida</taxon>
        <taxon>Euphausiacea</taxon>
        <taxon>Euphausiidae</taxon>
        <taxon>Meganyctiphanes</taxon>
    </lineage>
</organism>